<dbReference type="Proteomes" id="UP000796880">
    <property type="component" value="Unassembled WGS sequence"/>
</dbReference>
<organism evidence="1 2">
    <name type="scientific">Rhamnella rubrinervis</name>
    <dbReference type="NCBI Taxonomy" id="2594499"/>
    <lineage>
        <taxon>Eukaryota</taxon>
        <taxon>Viridiplantae</taxon>
        <taxon>Streptophyta</taxon>
        <taxon>Embryophyta</taxon>
        <taxon>Tracheophyta</taxon>
        <taxon>Spermatophyta</taxon>
        <taxon>Magnoliopsida</taxon>
        <taxon>eudicotyledons</taxon>
        <taxon>Gunneridae</taxon>
        <taxon>Pentapetalae</taxon>
        <taxon>rosids</taxon>
        <taxon>fabids</taxon>
        <taxon>Rosales</taxon>
        <taxon>Rhamnaceae</taxon>
        <taxon>rhamnoid group</taxon>
        <taxon>Rhamneae</taxon>
        <taxon>Rhamnella</taxon>
    </lineage>
</organism>
<keyword evidence="2" id="KW-1185">Reference proteome</keyword>
<name>A0A8K0HR51_9ROSA</name>
<evidence type="ECO:0000313" key="2">
    <source>
        <dbReference type="Proteomes" id="UP000796880"/>
    </source>
</evidence>
<sequence length="173" mass="19122">MNAPTPNGSISNFLMIRKKEMEEFHELLFSATATAAAKVESVCAADAVAAPKFGVGVAKRFVRVAAFHRSKQYFYRPLVSDSQSVRAGDGHGRFGSSRGYPASSSGSVATELVRRWRVEIERVGFEELDLSSARPLWRTRIRAHCLDWETRAEVPGFEFAVNRGPSLELLVSS</sequence>
<dbReference type="EMBL" id="VOIH02000001">
    <property type="protein sequence ID" value="KAF3456058.1"/>
    <property type="molecule type" value="Genomic_DNA"/>
</dbReference>
<accession>A0A8K0HR51</accession>
<comment type="caution">
    <text evidence="1">The sequence shown here is derived from an EMBL/GenBank/DDBJ whole genome shotgun (WGS) entry which is preliminary data.</text>
</comment>
<dbReference type="AlphaFoldDB" id="A0A8K0HR51"/>
<proteinExistence type="predicted"/>
<protein>
    <submittedName>
        <fullName evidence="1">Uncharacterized protein</fullName>
    </submittedName>
</protein>
<evidence type="ECO:0000313" key="1">
    <source>
        <dbReference type="EMBL" id="KAF3456058.1"/>
    </source>
</evidence>
<reference evidence="1" key="1">
    <citation type="submission" date="2020-03" db="EMBL/GenBank/DDBJ databases">
        <title>A high-quality chromosome-level genome assembly of a woody plant with both climbing and erect habits, Rhamnella rubrinervis.</title>
        <authorList>
            <person name="Lu Z."/>
            <person name="Yang Y."/>
            <person name="Zhu X."/>
            <person name="Sun Y."/>
        </authorList>
    </citation>
    <scope>NUCLEOTIDE SEQUENCE</scope>
    <source>
        <strain evidence="1">BYM</strain>
        <tissue evidence="1">Leaf</tissue>
    </source>
</reference>
<gene>
    <name evidence="1" type="ORF">FNV43_RR00701</name>
</gene>